<dbReference type="Pfam" id="PF14559">
    <property type="entry name" value="TPR_19"/>
    <property type="match status" value="1"/>
</dbReference>
<dbReference type="SMART" id="SM00028">
    <property type="entry name" value="TPR"/>
    <property type="match status" value="4"/>
</dbReference>
<dbReference type="PANTHER" id="PTHR12558">
    <property type="entry name" value="CELL DIVISION CYCLE 16,23,27"/>
    <property type="match status" value="1"/>
</dbReference>
<keyword evidence="3" id="KW-1185">Reference proteome</keyword>
<proteinExistence type="predicted"/>
<protein>
    <submittedName>
        <fullName evidence="2">Tetratricopeptide repeat protein</fullName>
    </submittedName>
</protein>
<dbReference type="InterPro" id="IPR011990">
    <property type="entry name" value="TPR-like_helical_dom_sf"/>
</dbReference>
<evidence type="ECO:0000313" key="2">
    <source>
        <dbReference type="EMBL" id="MBT1072671.1"/>
    </source>
</evidence>
<feature type="repeat" description="TPR" evidence="1">
    <location>
        <begin position="165"/>
        <end position="198"/>
    </location>
</feature>
<reference evidence="2 3" key="1">
    <citation type="submission" date="2021-05" db="EMBL/GenBank/DDBJ databases">
        <title>The draft genome of Geobacter chapellei DSM 13688.</title>
        <authorList>
            <person name="Xu Z."/>
            <person name="Masuda Y."/>
            <person name="Itoh H."/>
            <person name="Senoo K."/>
        </authorList>
    </citation>
    <scope>NUCLEOTIDE SEQUENCE [LARGE SCALE GENOMIC DNA]</scope>
    <source>
        <strain evidence="2 3">DSM 13688</strain>
    </source>
</reference>
<sequence length="289" mass="31708">MRRFNSLLALILFALFSCGFTWGFGKGDHCSESTKAVEGVTNETLPAERAKIEKKILSLCPDGGAAHYLKGLALGASNKSEQAISEYRDAISKEPLLADAYGQLGLLMLKKGVPDEASVNLYNSLKLKRSPSYAKALADLYLEGKFYGLALLHYEQTMPVFANDVSVQNGMGQCYLGQGNLVKAREKFQTVLHLQPANELSHLKLAEIYQKEKQYDQAIAELRLSLAANPGNRDSHYRLAQFLEMTGNSNEASNEYKLAGVERSVDPSDHMQRAASFTAAGAYDKAANE</sequence>
<dbReference type="InterPro" id="IPR019734">
    <property type="entry name" value="TPR_rpt"/>
</dbReference>
<name>A0ABS5UAG6_9BACT</name>
<dbReference type="Gene3D" id="1.25.40.10">
    <property type="entry name" value="Tetratricopeptide repeat domain"/>
    <property type="match status" value="1"/>
</dbReference>
<gene>
    <name evidence="2" type="ORF">KJB30_12810</name>
</gene>
<dbReference type="PROSITE" id="PS50005">
    <property type="entry name" value="TPR"/>
    <property type="match status" value="2"/>
</dbReference>
<dbReference type="PROSITE" id="PS51257">
    <property type="entry name" value="PROKAR_LIPOPROTEIN"/>
    <property type="match status" value="1"/>
</dbReference>
<dbReference type="Pfam" id="PF13432">
    <property type="entry name" value="TPR_16"/>
    <property type="match status" value="1"/>
</dbReference>
<keyword evidence="1" id="KW-0802">TPR repeat</keyword>
<organism evidence="2 3">
    <name type="scientific">Pelotalea chapellei</name>
    <dbReference type="NCBI Taxonomy" id="44671"/>
    <lineage>
        <taxon>Bacteria</taxon>
        <taxon>Pseudomonadati</taxon>
        <taxon>Thermodesulfobacteriota</taxon>
        <taxon>Desulfuromonadia</taxon>
        <taxon>Geobacterales</taxon>
        <taxon>Geobacteraceae</taxon>
        <taxon>Pelotalea</taxon>
    </lineage>
</organism>
<dbReference type="RefSeq" id="WP_214299899.1">
    <property type="nucleotide sequence ID" value="NZ_JAHDYS010000012.1"/>
</dbReference>
<dbReference type="Proteomes" id="UP000784128">
    <property type="component" value="Unassembled WGS sequence"/>
</dbReference>
<feature type="repeat" description="TPR" evidence="1">
    <location>
        <begin position="199"/>
        <end position="232"/>
    </location>
</feature>
<dbReference type="PANTHER" id="PTHR12558:SF47">
    <property type="entry name" value="LIPOPOLYSACCHARIDE ASSEMBLY PROTEIN B"/>
    <property type="match status" value="1"/>
</dbReference>
<evidence type="ECO:0000256" key="1">
    <source>
        <dbReference type="PROSITE-ProRule" id="PRU00339"/>
    </source>
</evidence>
<dbReference type="SUPFAM" id="SSF48452">
    <property type="entry name" value="TPR-like"/>
    <property type="match status" value="1"/>
</dbReference>
<accession>A0ABS5UAG6</accession>
<comment type="caution">
    <text evidence="2">The sequence shown here is derived from an EMBL/GenBank/DDBJ whole genome shotgun (WGS) entry which is preliminary data.</text>
</comment>
<evidence type="ECO:0000313" key="3">
    <source>
        <dbReference type="Proteomes" id="UP000784128"/>
    </source>
</evidence>
<dbReference type="EMBL" id="JAHDYS010000012">
    <property type="protein sequence ID" value="MBT1072671.1"/>
    <property type="molecule type" value="Genomic_DNA"/>
</dbReference>